<dbReference type="InterPro" id="IPR029033">
    <property type="entry name" value="His_PPase_superfam"/>
</dbReference>
<dbReference type="EMBL" id="JBGBPQ010000016">
    <property type="protein sequence ID" value="KAL1508323.1"/>
    <property type="molecule type" value="Genomic_DNA"/>
</dbReference>
<organism evidence="1 2">
    <name type="scientific">Prymnesium parvum</name>
    <name type="common">Toxic golden alga</name>
    <dbReference type="NCBI Taxonomy" id="97485"/>
    <lineage>
        <taxon>Eukaryota</taxon>
        <taxon>Haptista</taxon>
        <taxon>Haptophyta</taxon>
        <taxon>Prymnesiophyceae</taxon>
        <taxon>Prymnesiales</taxon>
        <taxon>Prymnesiaceae</taxon>
        <taxon>Prymnesium</taxon>
    </lineage>
</organism>
<dbReference type="Pfam" id="PF00300">
    <property type="entry name" value="His_Phos_1"/>
    <property type="match status" value="1"/>
</dbReference>
<gene>
    <name evidence="1" type="ORF">AB1Y20_004433</name>
</gene>
<comment type="caution">
    <text evidence="1">The sequence shown here is derived from an EMBL/GenBank/DDBJ whole genome shotgun (WGS) entry which is preliminary data.</text>
</comment>
<dbReference type="GO" id="GO:0005829">
    <property type="term" value="C:cytosol"/>
    <property type="evidence" value="ECO:0007669"/>
    <property type="project" value="TreeGrafter"/>
</dbReference>
<proteinExistence type="predicted"/>
<dbReference type="CDD" id="cd07067">
    <property type="entry name" value="HP_PGM_like"/>
    <property type="match status" value="1"/>
</dbReference>
<dbReference type="SUPFAM" id="SSF53254">
    <property type="entry name" value="Phosphoglycerate mutase-like"/>
    <property type="match status" value="1"/>
</dbReference>
<evidence type="ECO:0000313" key="2">
    <source>
        <dbReference type="Proteomes" id="UP001515480"/>
    </source>
</evidence>
<dbReference type="SMART" id="SM00855">
    <property type="entry name" value="PGAM"/>
    <property type="match status" value="1"/>
</dbReference>
<dbReference type="PANTHER" id="PTHR48100">
    <property type="entry name" value="BROAD-SPECIFICITY PHOSPHATASE YOR283W-RELATED"/>
    <property type="match status" value="1"/>
</dbReference>
<dbReference type="InterPro" id="IPR013078">
    <property type="entry name" value="His_Pase_superF_clade-1"/>
</dbReference>
<dbReference type="InterPro" id="IPR050275">
    <property type="entry name" value="PGM_Phosphatase"/>
</dbReference>
<dbReference type="AlphaFoldDB" id="A0AB34IZ98"/>
<name>A0AB34IZ98_PRYPA</name>
<evidence type="ECO:0000313" key="1">
    <source>
        <dbReference type="EMBL" id="KAL1508323.1"/>
    </source>
</evidence>
<accession>A0AB34IZ98</accession>
<dbReference type="Gene3D" id="3.40.50.1240">
    <property type="entry name" value="Phosphoglycerate mutase-like"/>
    <property type="match status" value="1"/>
</dbReference>
<sequence length="185" mass="20462">MGEKRVFLIRHAESEQNVATRAFESGDLRQLVTIARLGFDAPLSPGGVAQLEEGTKLFAQQRFVERNGVELVAHSPLDRAKRTAIALFGSTSVPLVEVPFMYERTLSEYFNTAAFDRRLRQIEQWVAGRPEASIVLVAHGQVFKRAVGIHPENLGVIECTFTEGEGLKLVKYLGVLRESPPSQGA</sequence>
<keyword evidence="2" id="KW-1185">Reference proteome</keyword>
<dbReference type="PANTHER" id="PTHR48100:SF44">
    <property type="entry name" value="PHOSPHATASE C1620.13-RELATED"/>
    <property type="match status" value="1"/>
</dbReference>
<evidence type="ECO:0008006" key="3">
    <source>
        <dbReference type="Google" id="ProtNLM"/>
    </source>
</evidence>
<dbReference type="GO" id="GO:0016791">
    <property type="term" value="F:phosphatase activity"/>
    <property type="evidence" value="ECO:0007669"/>
    <property type="project" value="TreeGrafter"/>
</dbReference>
<dbReference type="Proteomes" id="UP001515480">
    <property type="component" value="Unassembled WGS sequence"/>
</dbReference>
<reference evidence="1 2" key="1">
    <citation type="journal article" date="2024" name="Science">
        <title>Giant polyketide synthase enzymes in the biosynthesis of giant marine polyether toxins.</title>
        <authorList>
            <person name="Fallon T.R."/>
            <person name="Shende V.V."/>
            <person name="Wierzbicki I.H."/>
            <person name="Pendleton A.L."/>
            <person name="Watervoot N.F."/>
            <person name="Auber R.P."/>
            <person name="Gonzalez D.J."/>
            <person name="Wisecaver J.H."/>
            <person name="Moore B.S."/>
        </authorList>
    </citation>
    <scope>NUCLEOTIDE SEQUENCE [LARGE SCALE GENOMIC DNA]</scope>
    <source>
        <strain evidence="1 2">12B1</strain>
    </source>
</reference>
<protein>
    <recommendedName>
        <fullName evidence="3">Histidine phosphatase family protein</fullName>
    </recommendedName>
</protein>